<accession>A0A9N9DEH9</accession>
<dbReference type="AlphaFoldDB" id="A0A9N9DEH9"/>
<keyword evidence="2" id="KW-1185">Reference proteome</keyword>
<feature type="non-terminal residue" evidence="1">
    <location>
        <position position="1"/>
    </location>
</feature>
<dbReference type="Proteomes" id="UP000789572">
    <property type="component" value="Unassembled WGS sequence"/>
</dbReference>
<name>A0A9N9DEH9_9GLOM</name>
<evidence type="ECO:0000313" key="2">
    <source>
        <dbReference type="Proteomes" id="UP000789572"/>
    </source>
</evidence>
<proteinExistence type="predicted"/>
<dbReference type="OrthoDB" id="424753at2759"/>
<dbReference type="EMBL" id="CAJVPJ010002972">
    <property type="protein sequence ID" value="CAG8632481.1"/>
    <property type="molecule type" value="Genomic_DNA"/>
</dbReference>
<evidence type="ECO:0000313" key="1">
    <source>
        <dbReference type="EMBL" id="CAG8632481.1"/>
    </source>
</evidence>
<feature type="non-terminal residue" evidence="1">
    <location>
        <position position="188"/>
    </location>
</feature>
<sequence length="188" mass="20503">ISTNQPADILTANLVASRWNGEYGFYCTERGSQSNLSGVKLSFESTNPDRPINIVGEGSDNIGTYSIQGTYDNLSKVIAFTKQYINANANAARRYKGIYNGELFSGTWGTDVKPNMGNFLIKQKTNITRQSDEGSWEGYYFDSDNKGALMLIHMTARKDPSGVEFLNGSGTDVVGAFTIDGHVAVNNS</sequence>
<reference evidence="1" key="1">
    <citation type="submission" date="2021-06" db="EMBL/GenBank/DDBJ databases">
        <authorList>
            <person name="Kallberg Y."/>
            <person name="Tangrot J."/>
            <person name="Rosling A."/>
        </authorList>
    </citation>
    <scope>NUCLEOTIDE SEQUENCE</scope>
    <source>
        <strain evidence="1">IA702</strain>
    </source>
</reference>
<protein>
    <submittedName>
        <fullName evidence="1">5102_t:CDS:1</fullName>
    </submittedName>
</protein>
<comment type="caution">
    <text evidence="1">The sequence shown here is derived from an EMBL/GenBank/DDBJ whole genome shotgun (WGS) entry which is preliminary data.</text>
</comment>
<organism evidence="1 2">
    <name type="scientific">Paraglomus occultum</name>
    <dbReference type="NCBI Taxonomy" id="144539"/>
    <lineage>
        <taxon>Eukaryota</taxon>
        <taxon>Fungi</taxon>
        <taxon>Fungi incertae sedis</taxon>
        <taxon>Mucoromycota</taxon>
        <taxon>Glomeromycotina</taxon>
        <taxon>Glomeromycetes</taxon>
        <taxon>Paraglomerales</taxon>
        <taxon>Paraglomeraceae</taxon>
        <taxon>Paraglomus</taxon>
    </lineage>
</organism>
<gene>
    <name evidence="1" type="ORF">POCULU_LOCUS8967</name>
</gene>